<proteinExistence type="predicted"/>
<dbReference type="PATRIC" id="fig|1304275.5.peg.603"/>
<dbReference type="PANTHER" id="PTHR30024">
    <property type="entry name" value="ALIPHATIC SULFONATES-BINDING PROTEIN-RELATED"/>
    <property type="match status" value="1"/>
</dbReference>
<feature type="signal peptide" evidence="1">
    <location>
        <begin position="1"/>
        <end position="24"/>
    </location>
</feature>
<dbReference type="AlphaFoldDB" id="A0A084IQS3"/>
<accession>A0A084IQS3</accession>
<keyword evidence="3" id="KW-1185">Reference proteome</keyword>
<evidence type="ECO:0000256" key="1">
    <source>
        <dbReference type="SAM" id="SignalP"/>
    </source>
</evidence>
<keyword evidence="1" id="KW-0732">Signal</keyword>
<sequence>MFRRPSPRRLLSLILALGLVAALAGCGQSDSNSAQASNESTSGTQPAKVKAQIGYMPILPDAQLFVNLEDGGIAKAGIDPDLVSFQNGPAMVQALASGQLDIAYFGIGPTMVARSKGANIRVVASNIIQQISVVALGDLAPYFENGDPATAFARFRKGTGHKAKISTFPVGSVPQTVFAYWLKNKLHADPSDVDVIYQGTSQVQQSLLTGAVDGAAILEPVVSIVEKREPKARVVASGAQMFDNQPGAVVAVRESFLKAHPKVVARLVAAHIEATKALQAGKASAIDAVAKHVGGGRLPRDIVATAVDHSKSNFVANPHRIIDSTKRMYQFQRDEGTLKAKLDIDALFDTSFYDQATNKNGASGNDTNGS</sequence>
<dbReference type="RefSeq" id="WP_156962387.1">
    <property type="nucleotide sequence ID" value="NZ_APNK01000002.1"/>
</dbReference>
<name>A0A084IQS3_SALHC</name>
<dbReference type="InterPro" id="IPR006311">
    <property type="entry name" value="TAT_signal"/>
</dbReference>
<gene>
    <name evidence="2" type="ORF">C41B8_02967</name>
</gene>
<comment type="caution">
    <text evidence="2">The sequence shown here is derived from an EMBL/GenBank/DDBJ whole genome shotgun (WGS) entry which is preliminary data.</text>
</comment>
<dbReference type="EMBL" id="APNK01000002">
    <property type="protein sequence ID" value="KEZ79057.1"/>
    <property type="molecule type" value="Genomic_DNA"/>
</dbReference>
<dbReference type="STRING" id="1304275.C41B8_02967"/>
<protein>
    <submittedName>
        <fullName evidence="2">ABC transporter periplasmic protein</fullName>
    </submittedName>
</protein>
<dbReference type="OrthoDB" id="9815602at2"/>
<evidence type="ECO:0000313" key="3">
    <source>
        <dbReference type="Proteomes" id="UP000028302"/>
    </source>
</evidence>
<dbReference type="Pfam" id="PF13379">
    <property type="entry name" value="NMT1_2"/>
    <property type="match status" value="1"/>
</dbReference>
<dbReference type="Gene3D" id="3.40.190.10">
    <property type="entry name" value="Periplasmic binding protein-like II"/>
    <property type="match status" value="2"/>
</dbReference>
<evidence type="ECO:0000313" key="2">
    <source>
        <dbReference type="EMBL" id="KEZ79057.1"/>
    </source>
</evidence>
<dbReference type="PROSITE" id="PS51318">
    <property type="entry name" value="TAT"/>
    <property type="match status" value="1"/>
</dbReference>
<reference evidence="2 3" key="1">
    <citation type="submission" date="2013-03" db="EMBL/GenBank/DDBJ databases">
        <title>Salinisphaera hydrothermalis C41B8 Genome Sequencing.</title>
        <authorList>
            <person name="Li C."/>
            <person name="Lai Q."/>
            <person name="Shao Z."/>
        </authorList>
    </citation>
    <scope>NUCLEOTIDE SEQUENCE [LARGE SCALE GENOMIC DNA]</scope>
    <source>
        <strain evidence="2 3">C41B8</strain>
    </source>
</reference>
<dbReference type="Proteomes" id="UP000028302">
    <property type="component" value="Unassembled WGS sequence"/>
</dbReference>
<dbReference type="SUPFAM" id="SSF53850">
    <property type="entry name" value="Periplasmic binding protein-like II"/>
    <property type="match status" value="1"/>
</dbReference>
<dbReference type="eggNOG" id="COG0715">
    <property type="taxonomic scope" value="Bacteria"/>
</dbReference>
<organism evidence="2 3">
    <name type="scientific">Salinisphaera hydrothermalis (strain C41B8)</name>
    <dbReference type="NCBI Taxonomy" id="1304275"/>
    <lineage>
        <taxon>Bacteria</taxon>
        <taxon>Pseudomonadati</taxon>
        <taxon>Pseudomonadota</taxon>
        <taxon>Gammaproteobacteria</taxon>
        <taxon>Salinisphaerales</taxon>
        <taxon>Salinisphaeraceae</taxon>
        <taxon>Salinisphaera</taxon>
    </lineage>
</organism>
<dbReference type="PROSITE" id="PS51257">
    <property type="entry name" value="PROKAR_LIPOPROTEIN"/>
    <property type="match status" value="1"/>
</dbReference>
<feature type="chain" id="PRO_5001776616" evidence="1">
    <location>
        <begin position="25"/>
        <end position="370"/>
    </location>
</feature>